<keyword evidence="3" id="KW-1185">Reference proteome</keyword>
<sequence>MMMVKMFLQVPVTNMRSSWDASIAVSINVAVVTFVDIGISAVYMRYSMGPRTLLCGTLECMWCAGVIMP</sequence>
<evidence type="ECO:0000313" key="2">
    <source>
        <dbReference type="EMBL" id="KAF7383910.1"/>
    </source>
</evidence>
<evidence type="ECO:0000256" key="1">
    <source>
        <dbReference type="SAM" id="Phobius"/>
    </source>
</evidence>
<comment type="caution">
    <text evidence="2">The sequence shown here is derived from an EMBL/GenBank/DDBJ whole genome shotgun (WGS) entry which is preliminary data.</text>
</comment>
<gene>
    <name evidence="2" type="ORF">HZH68_014667</name>
</gene>
<feature type="transmembrane region" description="Helical" evidence="1">
    <location>
        <begin position="21"/>
        <end position="44"/>
    </location>
</feature>
<keyword evidence="1" id="KW-1133">Transmembrane helix</keyword>
<name>A0A834MSR8_VESGE</name>
<dbReference type="AlphaFoldDB" id="A0A834MSR8"/>
<protein>
    <submittedName>
        <fullName evidence="2">Uncharacterized protein</fullName>
    </submittedName>
</protein>
<keyword evidence="1" id="KW-0472">Membrane</keyword>
<organism evidence="2 3">
    <name type="scientific">Vespula germanica</name>
    <name type="common">German yellow jacket</name>
    <name type="synonym">Paravespula germanica</name>
    <dbReference type="NCBI Taxonomy" id="30212"/>
    <lineage>
        <taxon>Eukaryota</taxon>
        <taxon>Metazoa</taxon>
        <taxon>Ecdysozoa</taxon>
        <taxon>Arthropoda</taxon>
        <taxon>Hexapoda</taxon>
        <taxon>Insecta</taxon>
        <taxon>Pterygota</taxon>
        <taxon>Neoptera</taxon>
        <taxon>Endopterygota</taxon>
        <taxon>Hymenoptera</taxon>
        <taxon>Apocrita</taxon>
        <taxon>Aculeata</taxon>
        <taxon>Vespoidea</taxon>
        <taxon>Vespidae</taxon>
        <taxon>Vespinae</taxon>
        <taxon>Vespula</taxon>
    </lineage>
</organism>
<keyword evidence="1" id="KW-0812">Transmembrane</keyword>
<dbReference type="Proteomes" id="UP000617340">
    <property type="component" value="Unassembled WGS sequence"/>
</dbReference>
<reference evidence="2" key="1">
    <citation type="journal article" date="2020" name="G3 (Bethesda)">
        <title>High-Quality Assemblies for Three Invasive Social Wasps from the &lt;i&gt;Vespula&lt;/i&gt; Genus.</title>
        <authorList>
            <person name="Harrop T.W.R."/>
            <person name="Guhlin J."/>
            <person name="McLaughlin G.M."/>
            <person name="Permina E."/>
            <person name="Stockwell P."/>
            <person name="Gilligan J."/>
            <person name="Le Lec M.F."/>
            <person name="Gruber M.A.M."/>
            <person name="Quinn O."/>
            <person name="Lovegrove M."/>
            <person name="Duncan E.J."/>
            <person name="Remnant E.J."/>
            <person name="Van Eeckhoven J."/>
            <person name="Graham B."/>
            <person name="Knapp R.A."/>
            <person name="Langford K.W."/>
            <person name="Kronenberg Z."/>
            <person name="Press M.O."/>
            <person name="Eacker S.M."/>
            <person name="Wilson-Rankin E.E."/>
            <person name="Purcell J."/>
            <person name="Lester P.J."/>
            <person name="Dearden P.K."/>
        </authorList>
    </citation>
    <scope>NUCLEOTIDE SEQUENCE</scope>
    <source>
        <strain evidence="2">Linc-1</strain>
    </source>
</reference>
<evidence type="ECO:0000313" key="3">
    <source>
        <dbReference type="Proteomes" id="UP000617340"/>
    </source>
</evidence>
<dbReference type="EMBL" id="JACSDZ010000018">
    <property type="protein sequence ID" value="KAF7383910.1"/>
    <property type="molecule type" value="Genomic_DNA"/>
</dbReference>
<accession>A0A834MSR8</accession>
<proteinExistence type="predicted"/>